<dbReference type="PANTHER" id="PTHR30213:SF0">
    <property type="entry name" value="UPF0761 MEMBRANE PROTEIN YIHY"/>
    <property type="match status" value="1"/>
</dbReference>
<keyword evidence="5 6" id="KW-0472">Membrane</keyword>
<accession>A0ABS2QYJ8</accession>
<dbReference type="EMBL" id="JAFBFC010000006">
    <property type="protein sequence ID" value="MBM7704318.1"/>
    <property type="molecule type" value="Genomic_DNA"/>
</dbReference>
<evidence type="ECO:0000256" key="2">
    <source>
        <dbReference type="ARBA" id="ARBA00022475"/>
    </source>
</evidence>
<keyword evidence="4 6" id="KW-1133">Transmembrane helix</keyword>
<evidence type="ECO:0000256" key="1">
    <source>
        <dbReference type="ARBA" id="ARBA00004651"/>
    </source>
</evidence>
<protein>
    <submittedName>
        <fullName evidence="7">Membrane protein</fullName>
    </submittedName>
</protein>
<evidence type="ECO:0000313" key="8">
    <source>
        <dbReference type="Proteomes" id="UP000809829"/>
    </source>
</evidence>
<dbReference type="InterPro" id="IPR017039">
    <property type="entry name" value="Virul_fac_BrkB"/>
</dbReference>
<feature type="transmembrane region" description="Helical" evidence="6">
    <location>
        <begin position="210"/>
        <end position="231"/>
    </location>
</feature>
<keyword evidence="2" id="KW-1003">Cell membrane</keyword>
<organism evidence="7 8">
    <name type="scientific">Priestia iocasae</name>
    <dbReference type="NCBI Taxonomy" id="2291674"/>
    <lineage>
        <taxon>Bacteria</taxon>
        <taxon>Bacillati</taxon>
        <taxon>Bacillota</taxon>
        <taxon>Bacilli</taxon>
        <taxon>Bacillales</taxon>
        <taxon>Bacillaceae</taxon>
        <taxon>Priestia</taxon>
    </lineage>
</organism>
<name>A0ABS2QYJ8_9BACI</name>
<feature type="transmembrane region" description="Helical" evidence="6">
    <location>
        <begin position="92"/>
        <end position="112"/>
    </location>
</feature>
<comment type="caution">
    <text evidence="7">The sequence shown here is derived from an EMBL/GenBank/DDBJ whole genome shotgun (WGS) entry which is preliminary data.</text>
</comment>
<evidence type="ECO:0000256" key="4">
    <source>
        <dbReference type="ARBA" id="ARBA00022989"/>
    </source>
</evidence>
<reference evidence="7 8" key="1">
    <citation type="submission" date="2021-01" db="EMBL/GenBank/DDBJ databases">
        <title>Genomic Encyclopedia of Type Strains, Phase IV (KMG-IV): sequencing the most valuable type-strain genomes for metagenomic binning, comparative biology and taxonomic classification.</title>
        <authorList>
            <person name="Goeker M."/>
        </authorList>
    </citation>
    <scope>NUCLEOTIDE SEQUENCE [LARGE SCALE GENOMIC DNA]</scope>
    <source>
        <strain evidence="7 8">DSM 104297</strain>
    </source>
</reference>
<evidence type="ECO:0000256" key="5">
    <source>
        <dbReference type="ARBA" id="ARBA00023136"/>
    </source>
</evidence>
<comment type="subcellular location">
    <subcellularLocation>
        <location evidence="1">Cell membrane</location>
        <topology evidence="1">Multi-pass membrane protein</topology>
    </subcellularLocation>
</comment>
<dbReference type="PIRSF" id="PIRSF035875">
    <property type="entry name" value="RNase_BN"/>
    <property type="match status" value="1"/>
</dbReference>
<dbReference type="NCBIfam" id="TIGR00765">
    <property type="entry name" value="yihY_not_rbn"/>
    <property type="match status" value="1"/>
</dbReference>
<keyword evidence="3 6" id="KW-0812">Transmembrane</keyword>
<dbReference type="PANTHER" id="PTHR30213">
    <property type="entry name" value="INNER MEMBRANE PROTEIN YHJD"/>
    <property type="match status" value="1"/>
</dbReference>
<feature type="transmembrane region" description="Helical" evidence="6">
    <location>
        <begin position="32"/>
        <end position="54"/>
    </location>
</feature>
<evidence type="ECO:0000256" key="3">
    <source>
        <dbReference type="ARBA" id="ARBA00022692"/>
    </source>
</evidence>
<feature type="transmembrane region" description="Helical" evidence="6">
    <location>
        <begin position="133"/>
        <end position="154"/>
    </location>
</feature>
<keyword evidence="8" id="KW-1185">Reference proteome</keyword>
<evidence type="ECO:0000256" key="6">
    <source>
        <dbReference type="SAM" id="Phobius"/>
    </source>
</evidence>
<dbReference type="Proteomes" id="UP000809829">
    <property type="component" value="Unassembled WGS sequence"/>
</dbReference>
<evidence type="ECO:0000313" key="7">
    <source>
        <dbReference type="EMBL" id="MBM7704318.1"/>
    </source>
</evidence>
<feature type="transmembrane region" description="Helical" evidence="6">
    <location>
        <begin position="243"/>
        <end position="267"/>
    </location>
</feature>
<dbReference type="RefSeq" id="WP_239583576.1">
    <property type="nucleotide sequence ID" value="NZ_JAFBFC010000006.1"/>
</dbReference>
<dbReference type="Pfam" id="PF03631">
    <property type="entry name" value="Virul_fac_BrkB"/>
    <property type="match status" value="1"/>
</dbReference>
<sequence>MDDVKKRSMLSFGKELVARIQRDEIPSLSAELAYYFLLSMFPFLIFLITLIGFLPLQVPDLLQMIDEFAPEQTMSIIESNLTTVVGQQNGELLSIGLIATVWSASNGINAIVRAFNRAYQVEENRPFIVARGMAILLTFAMIFIIIVALLLPVFGQMIGVYLFSTFGLSDTFLAIWAASRWIISSLILFIVFMALYYFAPNKRLLARNVAKGAAFATIGWMGASLAFSYYVNNFSNYTATYGSLGGIIVLLIWLYLSGMIIVIGGEVNAMFYERRKREA</sequence>
<feature type="transmembrane region" description="Helical" evidence="6">
    <location>
        <begin position="174"/>
        <end position="198"/>
    </location>
</feature>
<proteinExistence type="predicted"/>
<gene>
    <name evidence="7" type="ORF">JOC83_003173</name>
</gene>